<dbReference type="EMBL" id="JADCTT010000013">
    <property type="protein sequence ID" value="KAF9745408.1"/>
    <property type="molecule type" value="Genomic_DNA"/>
</dbReference>
<reference evidence="2" key="1">
    <citation type="submission" date="2020-10" db="EMBL/GenBank/DDBJ databases">
        <title>High-Quality Genome Resource of Clonostachys rosea strain S41 by Oxford Nanopore Long-Read Sequencing.</title>
        <authorList>
            <person name="Wang H."/>
        </authorList>
    </citation>
    <scope>NUCLEOTIDE SEQUENCE</scope>
    <source>
        <strain evidence="2">S41</strain>
    </source>
</reference>
<sequence>MHKEQDEEEKRQQRHCKMTDGSTTHSSTMTTPRQTFMKSSSPSFPIGELTARHKSVKGERNQADGLQGLLMCEFAWRQVVCPCPQGRVYCSQICYGVIEWGGRDYHVIPHAEPLLRNRDMRVPSSCGVFGGGVSTSVTRPRWGWGGWTALSRRPTSTFGIRCQSSLLIGATNVGSSA</sequence>
<evidence type="ECO:0000256" key="1">
    <source>
        <dbReference type="SAM" id="MobiDB-lite"/>
    </source>
</evidence>
<dbReference type="Proteomes" id="UP000616885">
    <property type="component" value="Unassembled WGS sequence"/>
</dbReference>
<evidence type="ECO:0000313" key="3">
    <source>
        <dbReference type="Proteomes" id="UP000616885"/>
    </source>
</evidence>
<feature type="region of interest" description="Disordered" evidence="1">
    <location>
        <begin position="1"/>
        <end position="43"/>
    </location>
</feature>
<organism evidence="2 3">
    <name type="scientific">Bionectria ochroleuca</name>
    <name type="common">Gliocladium roseum</name>
    <dbReference type="NCBI Taxonomy" id="29856"/>
    <lineage>
        <taxon>Eukaryota</taxon>
        <taxon>Fungi</taxon>
        <taxon>Dikarya</taxon>
        <taxon>Ascomycota</taxon>
        <taxon>Pezizomycotina</taxon>
        <taxon>Sordariomycetes</taxon>
        <taxon>Hypocreomycetidae</taxon>
        <taxon>Hypocreales</taxon>
        <taxon>Bionectriaceae</taxon>
        <taxon>Clonostachys</taxon>
    </lineage>
</organism>
<dbReference type="AlphaFoldDB" id="A0A8H7N222"/>
<protein>
    <submittedName>
        <fullName evidence="2">Uncharacterized protein</fullName>
    </submittedName>
</protein>
<feature type="compositionally biased region" description="Polar residues" evidence="1">
    <location>
        <begin position="20"/>
        <end position="43"/>
    </location>
</feature>
<gene>
    <name evidence="2" type="ORF">IM811_005030</name>
</gene>
<evidence type="ECO:0000313" key="2">
    <source>
        <dbReference type="EMBL" id="KAF9745408.1"/>
    </source>
</evidence>
<comment type="caution">
    <text evidence="2">The sequence shown here is derived from an EMBL/GenBank/DDBJ whole genome shotgun (WGS) entry which is preliminary data.</text>
</comment>
<name>A0A8H7N222_BIOOC</name>
<accession>A0A8H7N222</accession>
<proteinExistence type="predicted"/>
<feature type="compositionally biased region" description="Basic and acidic residues" evidence="1">
    <location>
        <begin position="1"/>
        <end position="11"/>
    </location>
</feature>